<organism evidence="1 2">
    <name type="scientific">Streptomyces cuspidosporus</name>
    <dbReference type="NCBI Taxonomy" id="66882"/>
    <lineage>
        <taxon>Bacteria</taxon>
        <taxon>Bacillati</taxon>
        <taxon>Actinomycetota</taxon>
        <taxon>Actinomycetes</taxon>
        <taxon>Kitasatosporales</taxon>
        <taxon>Streptomycetaceae</taxon>
        <taxon>Streptomyces</taxon>
    </lineage>
</organism>
<proteinExistence type="predicted"/>
<comment type="caution">
    <text evidence="1">The sequence shown here is derived from an EMBL/GenBank/DDBJ whole genome shotgun (WGS) entry which is preliminary data.</text>
</comment>
<dbReference type="RefSeq" id="WP_346173553.1">
    <property type="nucleotide sequence ID" value="NZ_BAAASD010000004.1"/>
</dbReference>
<dbReference type="Proteomes" id="UP001500253">
    <property type="component" value="Unassembled WGS sequence"/>
</dbReference>
<dbReference type="EMBL" id="BAAASD010000004">
    <property type="protein sequence ID" value="GAA2331729.1"/>
    <property type="molecule type" value="Genomic_DNA"/>
</dbReference>
<accession>A0ABN3FJS7</accession>
<evidence type="ECO:0000313" key="2">
    <source>
        <dbReference type="Proteomes" id="UP001500253"/>
    </source>
</evidence>
<protein>
    <recommendedName>
        <fullName evidence="3">FAD/NAD(P)-binding domain-containing protein</fullName>
    </recommendedName>
</protein>
<evidence type="ECO:0008006" key="3">
    <source>
        <dbReference type="Google" id="ProtNLM"/>
    </source>
</evidence>
<keyword evidence="2" id="KW-1185">Reference proteome</keyword>
<dbReference type="Gene3D" id="3.50.50.60">
    <property type="entry name" value="FAD/NAD(P)-binding domain"/>
    <property type="match status" value="1"/>
</dbReference>
<reference evidence="1 2" key="1">
    <citation type="journal article" date="2019" name="Int. J. Syst. Evol. Microbiol.">
        <title>The Global Catalogue of Microorganisms (GCM) 10K type strain sequencing project: providing services to taxonomists for standard genome sequencing and annotation.</title>
        <authorList>
            <consortium name="The Broad Institute Genomics Platform"/>
            <consortium name="The Broad Institute Genome Sequencing Center for Infectious Disease"/>
            <person name="Wu L."/>
            <person name="Ma J."/>
        </authorList>
    </citation>
    <scope>NUCLEOTIDE SEQUENCE [LARGE SCALE GENOMIC DNA]</scope>
    <source>
        <strain evidence="1 2">JCM 4316</strain>
    </source>
</reference>
<evidence type="ECO:0000313" key="1">
    <source>
        <dbReference type="EMBL" id="GAA2331729.1"/>
    </source>
</evidence>
<gene>
    <name evidence="1" type="ORF">GCM10010246_13660</name>
</gene>
<name>A0ABN3FJS7_9ACTN</name>
<dbReference type="InterPro" id="IPR036188">
    <property type="entry name" value="FAD/NAD-bd_sf"/>
</dbReference>
<sequence>MIRSGRFPETASRPGLWAVGNVVDSRAQAITAAGMAAAFALNHELVDEETERDLAAYRAAGRSPESPVPAS</sequence>